<reference evidence="1" key="1">
    <citation type="journal article" date="2023" name="Mol. Phylogenet. Evol.">
        <title>Genome-scale phylogeny and comparative genomics of the fungal order Sordariales.</title>
        <authorList>
            <person name="Hensen N."/>
            <person name="Bonometti L."/>
            <person name="Westerberg I."/>
            <person name="Brannstrom I.O."/>
            <person name="Guillou S."/>
            <person name="Cros-Aarteil S."/>
            <person name="Calhoun S."/>
            <person name="Haridas S."/>
            <person name="Kuo A."/>
            <person name="Mondo S."/>
            <person name="Pangilinan J."/>
            <person name="Riley R."/>
            <person name="LaButti K."/>
            <person name="Andreopoulos B."/>
            <person name="Lipzen A."/>
            <person name="Chen C."/>
            <person name="Yan M."/>
            <person name="Daum C."/>
            <person name="Ng V."/>
            <person name="Clum A."/>
            <person name="Steindorff A."/>
            <person name="Ohm R.A."/>
            <person name="Martin F."/>
            <person name="Silar P."/>
            <person name="Natvig D.O."/>
            <person name="Lalanne C."/>
            <person name="Gautier V."/>
            <person name="Ament-Velasquez S.L."/>
            <person name="Kruys A."/>
            <person name="Hutchinson M.I."/>
            <person name="Powell A.J."/>
            <person name="Barry K."/>
            <person name="Miller A.N."/>
            <person name="Grigoriev I.V."/>
            <person name="Debuchy R."/>
            <person name="Gladieux P."/>
            <person name="Hiltunen Thoren M."/>
            <person name="Johannesson H."/>
        </authorList>
    </citation>
    <scope>NUCLEOTIDE SEQUENCE</scope>
    <source>
        <strain evidence="1">CBS 955.72</strain>
    </source>
</reference>
<proteinExistence type="predicted"/>
<evidence type="ECO:0000313" key="2">
    <source>
        <dbReference type="Proteomes" id="UP001275084"/>
    </source>
</evidence>
<reference evidence="1" key="2">
    <citation type="submission" date="2023-06" db="EMBL/GenBank/DDBJ databases">
        <authorList>
            <consortium name="Lawrence Berkeley National Laboratory"/>
            <person name="Haridas S."/>
            <person name="Hensen N."/>
            <person name="Bonometti L."/>
            <person name="Westerberg I."/>
            <person name="Brannstrom I.O."/>
            <person name="Guillou S."/>
            <person name="Cros-Aarteil S."/>
            <person name="Calhoun S."/>
            <person name="Kuo A."/>
            <person name="Mondo S."/>
            <person name="Pangilinan J."/>
            <person name="Riley R."/>
            <person name="Labutti K."/>
            <person name="Andreopoulos B."/>
            <person name="Lipzen A."/>
            <person name="Chen C."/>
            <person name="Yanf M."/>
            <person name="Daum C."/>
            <person name="Ng V."/>
            <person name="Clum A."/>
            <person name="Steindorff A."/>
            <person name="Ohm R."/>
            <person name="Martin F."/>
            <person name="Silar P."/>
            <person name="Natvig D."/>
            <person name="Lalanne C."/>
            <person name="Gautier V."/>
            <person name="Ament-Velasquez S.L."/>
            <person name="Kruys A."/>
            <person name="Hutchinson M.I."/>
            <person name="Powell A.J."/>
            <person name="Barry K."/>
            <person name="Miller A.N."/>
            <person name="Grigoriev I.V."/>
            <person name="Debuchy R."/>
            <person name="Gladieux P."/>
            <person name="Thoren M.H."/>
            <person name="Johannesson H."/>
        </authorList>
    </citation>
    <scope>NUCLEOTIDE SEQUENCE</scope>
    <source>
        <strain evidence="1">CBS 955.72</strain>
    </source>
</reference>
<sequence>MAPRYDYTLDPTGDVVLTLFNANAPFAVWPQKTSSACHPNAISAKGQSSESQDAEEDDSSFDFLVSSRHLILSSPVFKAALTGNWVEATVSEDGLRHLYTDDWDVQAMVIAMNVIHGYSRKVPQMVSLELLAKLSVVVDYYQLHDAFYLYACVWIDRLRAQLPDQYNRDLVLWICVSHVFQKTDILSSLTKTATARYTGETVTGLPVPSKIFDEIAWNKRGLQLSVAWKSLQALHSQLTLNEKCLGGWKNCNCRTAHLSALVAFCHSCPGLDQNNLPRTLSSKLGVSDLVERLGKFEYPNQKSREMGRCSHSLKKSVESIIRGLGGVVPS</sequence>
<gene>
    <name evidence="1" type="ORF">B0T25DRAFT_356710</name>
</gene>
<dbReference type="Proteomes" id="UP001275084">
    <property type="component" value="Unassembled WGS sequence"/>
</dbReference>
<keyword evidence="2" id="KW-1185">Reference proteome</keyword>
<organism evidence="1 2">
    <name type="scientific">Lasiosphaeria hispida</name>
    <dbReference type="NCBI Taxonomy" id="260671"/>
    <lineage>
        <taxon>Eukaryota</taxon>
        <taxon>Fungi</taxon>
        <taxon>Dikarya</taxon>
        <taxon>Ascomycota</taxon>
        <taxon>Pezizomycotina</taxon>
        <taxon>Sordariomycetes</taxon>
        <taxon>Sordariomycetidae</taxon>
        <taxon>Sordariales</taxon>
        <taxon>Lasiosphaeriaceae</taxon>
        <taxon>Lasiosphaeria</taxon>
    </lineage>
</organism>
<comment type="caution">
    <text evidence="1">The sequence shown here is derived from an EMBL/GenBank/DDBJ whole genome shotgun (WGS) entry which is preliminary data.</text>
</comment>
<evidence type="ECO:0000313" key="1">
    <source>
        <dbReference type="EMBL" id="KAK3341984.1"/>
    </source>
</evidence>
<evidence type="ECO:0008006" key="3">
    <source>
        <dbReference type="Google" id="ProtNLM"/>
    </source>
</evidence>
<name>A0AAJ0H7A6_9PEZI</name>
<protein>
    <recommendedName>
        <fullName evidence="3">BTB domain-containing protein</fullName>
    </recommendedName>
</protein>
<dbReference type="EMBL" id="JAUIQD010000008">
    <property type="protein sequence ID" value="KAK3341984.1"/>
    <property type="molecule type" value="Genomic_DNA"/>
</dbReference>
<dbReference type="AlphaFoldDB" id="A0AAJ0H7A6"/>
<accession>A0AAJ0H7A6</accession>